<keyword evidence="3" id="KW-1185">Reference proteome</keyword>
<dbReference type="EMBL" id="JBHTBZ010000070">
    <property type="protein sequence ID" value="MFC7462642.1"/>
    <property type="molecule type" value="Genomic_DNA"/>
</dbReference>
<protein>
    <submittedName>
        <fullName evidence="2">Nuclease-related domain-containing protein</fullName>
    </submittedName>
</protein>
<dbReference type="Pfam" id="PF08378">
    <property type="entry name" value="NERD"/>
    <property type="match status" value="1"/>
</dbReference>
<gene>
    <name evidence="2" type="ORF">ACFQU0_19665</name>
</gene>
<feature type="domain" description="NERD" evidence="1">
    <location>
        <begin position="42"/>
        <end position="160"/>
    </location>
</feature>
<dbReference type="InterPro" id="IPR011528">
    <property type="entry name" value="NERD"/>
</dbReference>
<dbReference type="RefSeq" id="WP_382203613.1">
    <property type="nucleotide sequence ID" value="NZ_JBHTBZ010000070.1"/>
</dbReference>
<evidence type="ECO:0000259" key="1">
    <source>
        <dbReference type="PROSITE" id="PS50965"/>
    </source>
</evidence>
<accession>A0ABW2SHN6</accession>
<name>A0ABW2SHN6_9BURK</name>
<proteinExistence type="predicted"/>
<dbReference type="PROSITE" id="PS50965">
    <property type="entry name" value="NERD"/>
    <property type="match status" value="1"/>
</dbReference>
<reference evidence="3" key="1">
    <citation type="journal article" date="2019" name="Int. J. Syst. Evol. Microbiol.">
        <title>The Global Catalogue of Microorganisms (GCM) 10K type strain sequencing project: providing services to taxonomists for standard genome sequencing and annotation.</title>
        <authorList>
            <consortium name="The Broad Institute Genomics Platform"/>
            <consortium name="The Broad Institute Genome Sequencing Center for Infectious Disease"/>
            <person name="Wu L."/>
            <person name="Ma J."/>
        </authorList>
    </citation>
    <scope>NUCLEOTIDE SEQUENCE [LARGE SCALE GENOMIC DNA]</scope>
    <source>
        <strain evidence="3">CCUG 53903</strain>
    </source>
</reference>
<evidence type="ECO:0000313" key="2">
    <source>
        <dbReference type="EMBL" id="MFC7462642.1"/>
    </source>
</evidence>
<comment type="caution">
    <text evidence="2">The sequence shown here is derived from an EMBL/GenBank/DDBJ whole genome shotgun (WGS) entry which is preliminary data.</text>
</comment>
<sequence length="323" mass="36745">MILKSADDKTPQLTQLEQWAADPSSSAAQKKWASDELFRLRMGIQGERDAAYYLDTHFKDSQDHVVIHDLRLEVEGDVAQIDHMVFYRAGGLYLFETKNYNGNLLINEHGEFTAEYGRVQYGIPSPLEQSRRHERVLHKLFERLGIGARTQRALDMHHLVLVHPKAIIKRPPEKQFSTQNVIKSDQFPDWHAKFADRNLGALGALKLMANLRSRETLQEWGEKLIRQHRPPPLRNMPEYLAAKTVTAQTPEIPKPAEILPKPAAPTATQLPPSAVSPDKSHLAKKLICADCGAKISFPEGKFCWGNEKRFGGLQYCREHQGRF</sequence>
<dbReference type="Proteomes" id="UP001596457">
    <property type="component" value="Unassembled WGS sequence"/>
</dbReference>
<evidence type="ECO:0000313" key="3">
    <source>
        <dbReference type="Proteomes" id="UP001596457"/>
    </source>
</evidence>
<organism evidence="2 3">
    <name type="scientific">Hydrogenophaga defluvii</name>
    <dbReference type="NCBI Taxonomy" id="249410"/>
    <lineage>
        <taxon>Bacteria</taxon>
        <taxon>Pseudomonadati</taxon>
        <taxon>Pseudomonadota</taxon>
        <taxon>Betaproteobacteria</taxon>
        <taxon>Burkholderiales</taxon>
        <taxon>Comamonadaceae</taxon>
        <taxon>Hydrogenophaga</taxon>
    </lineage>
</organism>